<dbReference type="InterPro" id="IPR050397">
    <property type="entry name" value="Env_Response_Regulators"/>
</dbReference>
<reference evidence="6 8" key="1">
    <citation type="submission" date="2020-09" db="EMBL/GenBank/DDBJ databases">
        <title>Draft Genomes of Bacterial Isolates from North Pond Shallow Sediments.</title>
        <authorList>
            <person name="Kiel Reese B."/>
            <person name="Mullis M."/>
            <person name="Weisend R.E."/>
        </authorList>
    </citation>
    <scope>NUCLEOTIDE SEQUENCE</scope>
    <source>
        <strain evidence="6">KJE-2</strain>
        <strain evidence="5 8">KJE-3</strain>
    </source>
</reference>
<dbReference type="GO" id="GO:0005829">
    <property type="term" value="C:cytosol"/>
    <property type="evidence" value="ECO:0007669"/>
    <property type="project" value="TreeGrafter"/>
</dbReference>
<evidence type="ECO:0000256" key="3">
    <source>
        <dbReference type="ARBA" id="ARBA00023163"/>
    </source>
</evidence>
<dbReference type="InterPro" id="IPR036390">
    <property type="entry name" value="WH_DNA-bd_sf"/>
</dbReference>
<dbReference type="PRINTS" id="PR00034">
    <property type="entry name" value="HTHCRP"/>
</dbReference>
<dbReference type="EMBL" id="JAEMOP010000009">
    <property type="protein sequence ID" value="MBJ7316392.1"/>
    <property type="molecule type" value="Genomic_DNA"/>
</dbReference>
<dbReference type="PROSITE" id="PS00042">
    <property type="entry name" value="HTH_CRP_1"/>
    <property type="match status" value="1"/>
</dbReference>
<name>A0A8I1GCW9_9GAMM</name>
<evidence type="ECO:0000313" key="6">
    <source>
        <dbReference type="EMBL" id="MBJ7316392.1"/>
    </source>
</evidence>
<dbReference type="InterPro" id="IPR018335">
    <property type="entry name" value="Tscrpt_reg_HTH_Crp-type_CS"/>
</dbReference>
<dbReference type="InterPro" id="IPR000595">
    <property type="entry name" value="cNMP-bd_dom"/>
</dbReference>
<dbReference type="Proteomes" id="UP000621390">
    <property type="component" value="Unassembled WGS sequence"/>
</dbReference>
<accession>A0A8I1GCW9</accession>
<dbReference type="InterPro" id="IPR014710">
    <property type="entry name" value="RmlC-like_jellyroll"/>
</dbReference>
<feature type="domain" description="HTH crp-type" evidence="4">
    <location>
        <begin position="151"/>
        <end position="224"/>
    </location>
</feature>
<evidence type="ECO:0000313" key="7">
    <source>
        <dbReference type="Proteomes" id="UP000621390"/>
    </source>
</evidence>
<dbReference type="AlphaFoldDB" id="A0A8I1GCW9"/>
<dbReference type="SMART" id="SM00419">
    <property type="entry name" value="HTH_CRP"/>
    <property type="match status" value="1"/>
</dbReference>
<sequence length="231" mass="25810">MTMRTPIQCSQCSMQSICVPAGLVPSDVEILDKSSREPHLYNKRSVVFSEDRPLTSVFAIKSGSVKCYTIDSNGKQQITSFHLVGDIVGLEALANGKAATYCETLETSMLCEIKLNKLFAQELPKVENNLLQLMSRRLANCSKHYLNIVNTSAEQKVIAFLLSISTHMHQHGLSRNEYRLPMTRTDIANYLGLAVETVSRIFTSLKEESLIDTKQSILTINNLNALERRVA</sequence>
<dbReference type="InterPro" id="IPR018490">
    <property type="entry name" value="cNMP-bd_dom_sf"/>
</dbReference>
<dbReference type="FunFam" id="1.10.10.10:FF:000028">
    <property type="entry name" value="Fumarate/nitrate reduction transcriptional regulator Fnr"/>
    <property type="match status" value="1"/>
</dbReference>
<dbReference type="GO" id="GO:0003700">
    <property type="term" value="F:DNA-binding transcription factor activity"/>
    <property type="evidence" value="ECO:0007669"/>
    <property type="project" value="InterPro"/>
</dbReference>
<keyword evidence="2" id="KW-0238">DNA-binding</keyword>
<dbReference type="SUPFAM" id="SSF51206">
    <property type="entry name" value="cAMP-binding domain-like"/>
    <property type="match status" value="1"/>
</dbReference>
<dbReference type="CDD" id="cd00038">
    <property type="entry name" value="CAP_ED"/>
    <property type="match status" value="1"/>
</dbReference>
<keyword evidence="1" id="KW-0805">Transcription regulation</keyword>
<dbReference type="PROSITE" id="PS51063">
    <property type="entry name" value="HTH_CRP_2"/>
    <property type="match status" value="1"/>
</dbReference>
<dbReference type="Gene3D" id="2.60.120.10">
    <property type="entry name" value="Jelly Rolls"/>
    <property type="match status" value="1"/>
</dbReference>
<comment type="caution">
    <text evidence="6">The sequence shown here is derived from an EMBL/GenBank/DDBJ whole genome shotgun (WGS) entry which is preliminary data.</text>
</comment>
<protein>
    <submittedName>
        <fullName evidence="6">Helix-turn-helix domain-containing protein</fullName>
    </submittedName>
</protein>
<dbReference type="Proteomes" id="UP000655994">
    <property type="component" value="Unassembled WGS sequence"/>
</dbReference>
<dbReference type="EMBL" id="JAEMOS010000011">
    <property type="protein sequence ID" value="MBJ7266253.1"/>
    <property type="molecule type" value="Genomic_DNA"/>
</dbReference>
<keyword evidence="8" id="KW-1185">Reference proteome</keyword>
<dbReference type="Pfam" id="PF13545">
    <property type="entry name" value="HTH_Crp_2"/>
    <property type="match status" value="1"/>
</dbReference>
<evidence type="ECO:0000256" key="2">
    <source>
        <dbReference type="ARBA" id="ARBA00023125"/>
    </source>
</evidence>
<dbReference type="InterPro" id="IPR036388">
    <property type="entry name" value="WH-like_DNA-bd_sf"/>
</dbReference>
<dbReference type="SMART" id="SM00100">
    <property type="entry name" value="cNMP"/>
    <property type="match status" value="1"/>
</dbReference>
<organism evidence="6 7">
    <name type="scientific">Idiomarina abyssalis</name>
    <dbReference type="NCBI Taxonomy" id="86102"/>
    <lineage>
        <taxon>Bacteria</taxon>
        <taxon>Pseudomonadati</taxon>
        <taxon>Pseudomonadota</taxon>
        <taxon>Gammaproteobacteria</taxon>
        <taxon>Alteromonadales</taxon>
        <taxon>Idiomarinaceae</taxon>
        <taxon>Idiomarina</taxon>
    </lineage>
</organism>
<dbReference type="PANTHER" id="PTHR24567">
    <property type="entry name" value="CRP FAMILY TRANSCRIPTIONAL REGULATORY PROTEIN"/>
    <property type="match status" value="1"/>
</dbReference>
<dbReference type="CDD" id="cd00092">
    <property type="entry name" value="HTH_CRP"/>
    <property type="match status" value="1"/>
</dbReference>
<evidence type="ECO:0000313" key="5">
    <source>
        <dbReference type="EMBL" id="MBJ7266253.1"/>
    </source>
</evidence>
<evidence type="ECO:0000256" key="1">
    <source>
        <dbReference type="ARBA" id="ARBA00023015"/>
    </source>
</evidence>
<dbReference type="InterPro" id="IPR012318">
    <property type="entry name" value="HTH_CRP"/>
</dbReference>
<dbReference type="SUPFAM" id="SSF46785">
    <property type="entry name" value="Winged helix' DNA-binding domain"/>
    <property type="match status" value="1"/>
</dbReference>
<keyword evidence="3" id="KW-0804">Transcription</keyword>
<dbReference type="GO" id="GO:0003677">
    <property type="term" value="F:DNA binding"/>
    <property type="evidence" value="ECO:0007669"/>
    <property type="project" value="UniProtKB-KW"/>
</dbReference>
<evidence type="ECO:0000313" key="8">
    <source>
        <dbReference type="Proteomes" id="UP000655994"/>
    </source>
</evidence>
<dbReference type="Pfam" id="PF00027">
    <property type="entry name" value="cNMP_binding"/>
    <property type="match status" value="1"/>
</dbReference>
<evidence type="ECO:0000259" key="4">
    <source>
        <dbReference type="PROSITE" id="PS51063"/>
    </source>
</evidence>
<dbReference type="Gene3D" id="1.10.10.10">
    <property type="entry name" value="Winged helix-like DNA-binding domain superfamily/Winged helix DNA-binding domain"/>
    <property type="match status" value="1"/>
</dbReference>
<gene>
    <name evidence="5" type="ORF">JHC10_04765</name>
    <name evidence="6" type="ORF">JHC11_10415</name>
</gene>
<proteinExistence type="predicted"/>
<dbReference type="PANTHER" id="PTHR24567:SF75">
    <property type="entry name" value="FUMARATE AND NITRATE REDUCTION REGULATORY PROTEIN"/>
    <property type="match status" value="1"/>
</dbReference>